<evidence type="ECO:0000256" key="2">
    <source>
        <dbReference type="ARBA" id="ARBA00022980"/>
    </source>
</evidence>
<dbReference type="PANTHER" id="PTHR12919:SF39">
    <property type="entry name" value="SMALL RIBOSOMAL SUBUNIT PROTEIN BS16M_BS16C"/>
    <property type="match status" value="1"/>
</dbReference>
<dbReference type="AlphaFoldDB" id="A0A1Y1I1T3"/>
<dbReference type="GO" id="GO:0003735">
    <property type="term" value="F:structural constituent of ribosome"/>
    <property type="evidence" value="ECO:0000318"/>
    <property type="project" value="GO_Central"/>
</dbReference>
<dbReference type="NCBIfam" id="TIGR00002">
    <property type="entry name" value="S16"/>
    <property type="match status" value="1"/>
</dbReference>
<dbReference type="Proteomes" id="UP000054558">
    <property type="component" value="Unassembled WGS sequence"/>
</dbReference>
<dbReference type="PANTHER" id="PTHR12919">
    <property type="entry name" value="30S RIBOSOMAL PROTEIN S16"/>
    <property type="match status" value="1"/>
</dbReference>
<organism evidence="5 6">
    <name type="scientific">Klebsormidium nitens</name>
    <name type="common">Green alga</name>
    <name type="synonym">Ulothrix nitens</name>
    <dbReference type="NCBI Taxonomy" id="105231"/>
    <lineage>
        <taxon>Eukaryota</taxon>
        <taxon>Viridiplantae</taxon>
        <taxon>Streptophyta</taxon>
        <taxon>Klebsormidiophyceae</taxon>
        <taxon>Klebsormidiales</taxon>
        <taxon>Klebsormidiaceae</taxon>
        <taxon>Klebsormidium</taxon>
    </lineage>
</organism>
<dbReference type="OrthoDB" id="407221at2759"/>
<dbReference type="Gene3D" id="3.30.1320.10">
    <property type="match status" value="1"/>
</dbReference>
<proteinExistence type="inferred from homology"/>
<accession>A0A1Y1I1T3</accession>
<keyword evidence="2 5" id="KW-0689">Ribosomal protein</keyword>
<keyword evidence="3" id="KW-0687">Ribonucleoprotein</keyword>
<dbReference type="InterPro" id="IPR000307">
    <property type="entry name" value="Ribosomal_bS16"/>
</dbReference>
<dbReference type="GO" id="GO:0005737">
    <property type="term" value="C:cytoplasm"/>
    <property type="evidence" value="ECO:0007669"/>
    <property type="project" value="UniProtKB-ARBA"/>
</dbReference>
<dbReference type="HAMAP" id="MF_00385">
    <property type="entry name" value="Ribosomal_bS16"/>
    <property type="match status" value="1"/>
</dbReference>
<name>A0A1Y1I1T3_KLENI</name>
<evidence type="ECO:0000256" key="4">
    <source>
        <dbReference type="SAM" id="MobiDB-lite"/>
    </source>
</evidence>
<dbReference type="Pfam" id="PF00886">
    <property type="entry name" value="Ribosomal_S16"/>
    <property type="match status" value="1"/>
</dbReference>
<reference evidence="5 6" key="1">
    <citation type="journal article" date="2014" name="Nat. Commun.">
        <title>Klebsormidium flaccidum genome reveals primary factors for plant terrestrial adaptation.</title>
        <authorList>
            <person name="Hori K."/>
            <person name="Maruyama F."/>
            <person name="Fujisawa T."/>
            <person name="Togashi T."/>
            <person name="Yamamoto N."/>
            <person name="Seo M."/>
            <person name="Sato S."/>
            <person name="Yamada T."/>
            <person name="Mori H."/>
            <person name="Tajima N."/>
            <person name="Moriyama T."/>
            <person name="Ikeuchi M."/>
            <person name="Watanabe M."/>
            <person name="Wada H."/>
            <person name="Kobayashi K."/>
            <person name="Saito M."/>
            <person name="Masuda T."/>
            <person name="Sasaki-Sekimoto Y."/>
            <person name="Mashiguchi K."/>
            <person name="Awai K."/>
            <person name="Shimojima M."/>
            <person name="Masuda S."/>
            <person name="Iwai M."/>
            <person name="Nobusawa T."/>
            <person name="Narise T."/>
            <person name="Kondo S."/>
            <person name="Saito H."/>
            <person name="Sato R."/>
            <person name="Murakawa M."/>
            <person name="Ihara Y."/>
            <person name="Oshima-Yamada Y."/>
            <person name="Ohtaka K."/>
            <person name="Satoh M."/>
            <person name="Sonobe K."/>
            <person name="Ishii M."/>
            <person name="Ohtani R."/>
            <person name="Kanamori-Sato M."/>
            <person name="Honoki R."/>
            <person name="Miyazaki D."/>
            <person name="Mochizuki H."/>
            <person name="Umetsu J."/>
            <person name="Higashi K."/>
            <person name="Shibata D."/>
            <person name="Kamiya Y."/>
            <person name="Sato N."/>
            <person name="Nakamura Y."/>
            <person name="Tabata S."/>
            <person name="Ida S."/>
            <person name="Kurokawa K."/>
            <person name="Ohta H."/>
        </authorList>
    </citation>
    <scope>NUCLEOTIDE SEQUENCE [LARGE SCALE GENOMIC DNA]</scope>
    <source>
        <strain evidence="5 6">NIES-2285</strain>
    </source>
</reference>
<evidence type="ECO:0000256" key="3">
    <source>
        <dbReference type="ARBA" id="ARBA00023274"/>
    </source>
</evidence>
<dbReference type="SUPFAM" id="SSF54565">
    <property type="entry name" value="Ribosomal protein S16"/>
    <property type="match status" value="1"/>
</dbReference>
<evidence type="ECO:0000313" key="6">
    <source>
        <dbReference type="Proteomes" id="UP000054558"/>
    </source>
</evidence>
<feature type="region of interest" description="Disordered" evidence="4">
    <location>
        <begin position="95"/>
        <end position="117"/>
    </location>
</feature>
<dbReference type="InterPro" id="IPR023803">
    <property type="entry name" value="Ribosomal_bS16_dom_sf"/>
</dbReference>
<gene>
    <name evidence="5" type="ORF">KFL_001370110</name>
</gene>
<evidence type="ECO:0000313" key="5">
    <source>
        <dbReference type="EMBL" id="GAQ83141.1"/>
    </source>
</evidence>
<dbReference type="GO" id="GO:0015935">
    <property type="term" value="C:small ribosomal subunit"/>
    <property type="evidence" value="ECO:0000318"/>
    <property type="project" value="GO_Central"/>
</dbReference>
<dbReference type="EMBL" id="DF237086">
    <property type="protein sequence ID" value="GAQ83141.1"/>
    <property type="molecule type" value="Genomic_DNA"/>
</dbReference>
<dbReference type="GO" id="GO:0006412">
    <property type="term" value="P:translation"/>
    <property type="evidence" value="ECO:0007669"/>
    <property type="project" value="InterPro"/>
</dbReference>
<comment type="similarity">
    <text evidence="1">Belongs to the bacterial ribosomal protein bS16 family.</text>
</comment>
<dbReference type="STRING" id="105231.A0A1Y1I1T3"/>
<sequence>MAVKIRLQRKGRIRLPIYRLVAADSKAPRDGAFIEILGQYDPKAGRPGMNHTINVKAERIQHWLDCGAQPTETVSSLLRQIGMLPMVDFNKKEEPYYGSRKKKDEDKKKRAKKASAVLSAPVAPRAAPVVPAPMMEPFGSSFRGTAVAARPSFRLQSANGLSAIRSGSRVAAPGLATSQMRSMSMVGMRSALQRVACVCGI</sequence>
<protein>
    <submittedName>
        <fullName evidence="5">Mitochondrial or chloroplast 30S ribosomal protein S16</fullName>
    </submittedName>
</protein>
<evidence type="ECO:0000256" key="1">
    <source>
        <dbReference type="ARBA" id="ARBA00006668"/>
    </source>
</evidence>
<keyword evidence="6" id="KW-1185">Reference proteome</keyword>